<evidence type="ECO:0000313" key="8">
    <source>
        <dbReference type="EMBL" id="RXM34791.1"/>
    </source>
</evidence>
<dbReference type="Pfam" id="PF10629">
    <property type="entry name" value="CMI2B-like"/>
    <property type="match status" value="1"/>
</dbReference>
<dbReference type="GO" id="GO:0015630">
    <property type="term" value="C:microtubule cytoskeleton"/>
    <property type="evidence" value="ECO:0007669"/>
    <property type="project" value="UniProtKB-ARBA"/>
</dbReference>
<evidence type="ECO:0000256" key="5">
    <source>
        <dbReference type="ARBA" id="ARBA00035661"/>
    </source>
</evidence>
<evidence type="ECO:0000256" key="1">
    <source>
        <dbReference type="ARBA" id="ARBA00004430"/>
    </source>
</evidence>
<keyword evidence="9" id="KW-1185">Reference proteome</keyword>
<proteinExistence type="inferred from homology"/>
<keyword evidence="3" id="KW-0206">Cytoskeleton</keyword>
<feature type="domain" description="Ciliary microtubule inner protein 2A-C-like" evidence="7">
    <location>
        <begin position="19"/>
        <end position="85"/>
    </location>
</feature>
<sequence length="198" mass="22503">MASRSAGTLITHNNATYRPPALMPGYRGYVPTAKFTYGDTYGNTTLKSFQDFRSHVLKTSQSPYSTGGHYPTMYSHDPSLVIASRSRDRDRMLLAPYVSKNNMDSDRQQVLTQFEKMAQKHMVNYNDKTGTVQPVKYFILPIGEGEGFPQRQDICLTSVKKNKMASLPFGVHRYQTFTSGVRTALDDRTCRDVFFESR</sequence>
<name>A0A444UI05_ACIRT</name>
<protein>
    <recommendedName>
        <fullName evidence="6">Ciliary microtubule inner protein 2C</fullName>
    </recommendedName>
</protein>
<evidence type="ECO:0000256" key="4">
    <source>
        <dbReference type="ARBA" id="ARBA00023273"/>
    </source>
</evidence>
<comment type="subcellular location">
    <subcellularLocation>
        <location evidence="1">Cytoplasm</location>
        <location evidence="1">Cytoskeleton</location>
        <location evidence="1">Cilium axoneme</location>
    </subcellularLocation>
</comment>
<dbReference type="InterPro" id="IPR052329">
    <property type="entry name" value="CIMIP2C"/>
</dbReference>
<dbReference type="GO" id="GO:0005930">
    <property type="term" value="C:axoneme"/>
    <property type="evidence" value="ECO:0007669"/>
    <property type="project" value="UniProtKB-SubCell"/>
</dbReference>
<evidence type="ECO:0000259" key="7">
    <source>
        <dbReference type="Pfam" id="PF10629"/>
    </source>
</evidence>
<comment type="caution">
    <text evidence="8">The sequence shown here is derived from an EMBL/GenBank/DDBJ whole genome shotgun (WGS) entry which is preliminary data.</text>
</comment>
<comment type="similarity">
    <text evidence="5">Belongs to the CIMIP2 family.</text>
</comment>
<reference evidence="8 9" key="1">
    <citation type="submission" date="2019-01" db="EMBL/GenBank/DDBJ databases">
        <title>Draft Genome and Complete Hox-Cluster Characterization of the Sterlet Sturgeon (Acipenser ruthenus).</title>
        <authorList>
            <person name="Wei Q."/>
        </authorList>
    </citation>
    <scope>NUCLEOTIDE SEQUENCE [LARGE SCALE GENOMIC DNA]</scope>
    <source>
        <strain evidence="8">WHYD16114868_AA</strain>
        <tissue evidence="8">Blood</tissue>
    </source>
</reference>
<dbReference type="AlphaFoldDB" id="A0A444UI05"/>
<organism evidence="8 9">
    <name type="scientific">Acipenser ruthenus</name>
    <name type="common">Sterlet sturgeon</name>
    <dbReference type="NCBI Taxonomy" id="7906"/>
    <lineage>
        <taxon>Eukaryota</taxon>
        <taxon>Metazoa</taxon>
        <taxon>Chordata</taxon>
        <taxon>Craniata</taxon>
        <taxon>Vertebrata</taxon>
        <taxon>Euteleostomi</taxon>
        <taxon>Actinopterygii</taxon>
        <taxon>Chondrostei</taxon>
        <taxon>Acipenseriformes</taxon>
        <taxon>Acipenseridae</taxon>
        <taxon>Acipenser</taxon>
    </lineage>
</organism>
<evidence type="ECO:0000313" key="9">
    <source>
        <dbReference type="Proteomes" id="UP000289886"/>
    </source>
</evidence>
<evidence type="ECO:0000256" key="2">
    <source>
        <dbReference type="ARBA" id="ARBA00022490"/>
    </source>
</evidence>
<keyword evidence="4" id="KW-0966">Cell projection</keyword>
<dbReference type="PANTHER" id="PTHR34924:SF1">
    <property type="entry name" value="PROTEIN FAM166C"/>
    <property type="match status" value="1"/>
</dbReference>
<evidence type="ECO:0000256" key="6">
    <source>
        <dbReference type="ARBA" id="ARBA00041160"/>
    </source>
</evidence>
<accession>A0A444UI05</accession>
<dbReference type="Proteomes" id="UP000289886">
    <property type="component" value="Unassembled WGS sequence"/>
</dbReference>
<evidence type="ECO:0000256" key="3">
    <source>
        <dbReference type="ARBA" id="ARBA00023212"/>
    </source>
</evidence>
<dbReference type="InterPro" id="IPR018902">
    <property type="entry name" value="CMI2A-C-like_dom"/>
</dbReference>
<dbReference type="PANTHER" id="PTHR34924">
    <property type="entry name" value="UPF0573 PROTEIN C2ORF70"/>
    <property type="match status" value="1"/>
</dbReference>
<dbReference type="EMBL" id="SCEB01214537">
    <property type="protein sequence ID" value="RXM34791.1"/>
    <property type="molecule type" value="Genomic_DNA"/>
</dbReference>
<gene>
    <name evidence="8" type="ORF">EOD39_4510</name>
</gene>
<keyword evidence="2" id="KW-0963">Cytoplasm</keyword>